<dbReference type="InterPro" id="IPR012902">
    <property type="entry name" value="N_methyl_site"/>
</dbReference>
<dbReference type="PRINTS" id="PR00813">
    <property type="entry name" value="BCTERIALGSPG"/>
</dbReference>
<dbReference type="EMBL" id="CP035704">
    <property type="protein sequence ID" value="QBB69588.1"/>
    <property type="molecule type" value="Genomic_DNA"/>
</dbReference>
<protein>
    <submittedName>
        <fullName evidence="6">Prepilin-type N-terminal cleavage/methylation domain-containing protein</fullName>
    </submittedName>
</protein>
<dbReference type="OrthoDB" id="5767514at2"/>
<proteinExistence type="inferred from homology"/>
<dbReference type="PANTHER" id="PTHR30093">
    <property type="entry name" value="GENERAL SECRETION PATHWAY PROTEIN G"/>
    <property type="match status" value="1"/>
</dbReference>
<dbReference type="InterPro" id="IPR000983">
    <property type="entry name" value="Bac_GSPG_pilin"/>
</dbReference>
<dbReference type="GO" id="GO:0015628">
    <property type="term" value="P:protein secretion by the type II secretion system"/>
    <property type="evidence" value="ECO:0007669"/>
    <property type="project" value="InterPro"/>
</dbReference>
<accession>A0A411HGG1</accession>
<reference evidence="6 7" key="1">
    <citation type="submission" date="2019-01" db="EMBL/GenBank/DDBJ databases">
        <title>Pseudolysobacter antarctica gen. nov., sp. nov., isolated from Fildes Peninsula, Antarctica.</title>
        <authorList>
            <person name="Wei Z."/>
            <person name="Peng F."/>
        </authorList>
    </citation>
    <scope>NUCLEOTIDE SEQUENCE [LARGE SCALE GENOMIC DNA]</scope>
    <source>
        <strain evidence="6 7">AQ6-296</strain>
    </source>
</reference>
<keyword evidence="3" id="KW-0488">Methylation</keyword>
<dbReference type="NCBIfam" id="TIGR02532">
    <property type="entry name" value="IV_pilin_GFxxxE"/>
    <property type="match status" value="1"/>
</dbReference>
<keyword evidence="5" id="KW-1133">Transmembrane helix</keyword>
<evidence type="ECO:0000256" key="3">
    <source>
        <dbReference type="ARBA" id="ARBA00022481"/>
    </source>
</evidence>
<dbReference type="InterPro" id="IPR001082">
    <property type="entry name" value="Pilin"/>
</dbReference>
<evidence type="ECO:0000313" key="7">
    <source>
        <dbReference type="Proteomes" id="UP000291562"/>
    </source>
</evidence>
<keyword evidence="5" id="KW-0472">Membrane</keyword>
<keyword evidence="4" id="KW-0281">Fimbrium</keyword>
<dbReference type="GO" id="GO:0015627">
    <property type="term" value="C:type II protein secretion system complex"/>
    <property type="evidence" value="ECO:0007669"/>
    <property type="project" value="InterPro"/>
</dbReference>
<keyword evidence="7" id="KW-1185">Reference proteome</keyword>
<dbReference type="SUPFAM" id="SSF54523">
    <property type="entry name" value="Pili subunits"/>
    <property type="match status" value="1"/>
</dbReference>
<evidence type="ECO:0000313" key="6">
    <source>
        <dbReference type="EMBL" id="QBB69588.1"/>
    </source>
</evidence>
<dbReference type="RefSeq" id="WP_129831845.1">
    <property type="nucleotide sequence ID" value="NZ_CP035704.1"/>
</dbReference>
<dbReference type="GO" id="GO:0007155">
    <property type="term" value="P:cell adhesion"/>
    <property type="evidence" value="ECO:0007669"/>
    <property type="project" value="InterPro"/>
</dbReference>
<comment type="similarity">
    <text evidence="1 4">Belongs to the N-Me-Phe pilin family.</text>
</comment>
<evidence type="ECO:0000256" key="5">
    <source>
        <dbReference type="SAM" id="Phobius"/>
    </source>
</evidence>
<organism evidence="6 7">
    <name type="scientific">Pseudolysobacter antarcticus</name>
    <dbReference type="NCBI Taxonomy" id="2511995"/>
    <lineage>
        <taxon>Bacteria</taxon>
        <taxon>Pseudomonadati</taxon>
        <taxon>Pseudomonadota</taxon>
        <taxon>Gammaproteobacteria</taxon>
        <taxon>Lysobacterales</taxon>
        <taxon>Rhodanobacteraceae</taxon>
        <taxon>Pseudolysobacter</taxon>
    </lineage>
</organism>
<keyword evidence="5" id="KW-0812">Transmembrane</keyword>
<sequence length="145" mass="15155">MNNFKTNIQKGFTLIELMIVIAIIGILLAIAIPAYGDYTIRARTTECLNNLSPLKTGVSEFVISNTHFPAALASFGTGAASRMCGPVTYTFAAAKALLTVPNSASTGVTAGVTVINLTGTTISNSVKWVCSTTGTQVKYSPASCR</sequence>
<dbReference type="PROSITE" id="PS00409">
    <property type="entry name" value="PROKAR_NTER_METHYL"/>
    <property type="match status" value="1"/>
</dbReference>
<evidence type="ECO:0000256" key="4">
    <source>
        <dbReference type="RuleBase" id="RU000389"/>
    </source>
</evidence>
<dbReference type="Proteomes" id="UP000291562">
    <property type="component" value="Chromosome"/>
</dbReference>
<comment type="subunit">
    <text evidence="2">The pili are polar flexible filaments of about 5.4 nanometers diameter and 2.5 micrometers average length; they consist of only a single polypeptide chain arranged in a helical configuration of five subunits per turn in the assembled pilus.</text>
</comment>
<dbReference type="Gene3D" id="3.30.700.10">
    <property type="entry name" value="Glycoprotein, Type 4 Pilin"/>
    <property type="match status" value="1"/>
</dbReference>
<gene>
    <name evidence="6" type="ORF">ELE36_03885</name>
</gene>
<evidence type="ECO:0000256" key="2">
    <source>
        <dbReference type="ARBA" id="ARBA00011156"/>
    </source>
</evidence>
<dbReference type="Pfam" id="PF07963">
    <property type="entry name" value="N_methyl"/>
    <property type="match status" value="1"/>
</dbReference>
<dbReference type="KEGG" id="xbc:ELE36_03885"/>
<feature type="transmembrane region" description="Helical" evidence="5">
    <location>
        <begin position="12"/>
        <end position="35"/>
    </location>
</feature>
<dbReference type="Pfam" id="PF00114">
    <property type="entry name" value="Pilin"/>
    <property type="match status" value="1"/>
</dbReference>
<name>A0A411HGG1_9GAMM</name>
<dbReference type="PANTHER" id="PTHR30093:SF34">
    <property type="entry name" value="PREPILIN PEPTIDASE-DEPENDENT PROTEIN D"/>
    <property type="match status" value="1"/>
</dbReference>
<dbReference type="AlphaFoldDB" id="A0A411HGG1"/>
<evidence type="ECO:0000256" key="1">
    <source>
        <dbReference type="ARBA" id="ARBA00005233"/>
    </source>
</evidence>
<dbReference type="InterPro" id="IPR045584">
    <property type="entry name" value="Pilin-like"/>
</dbReference>
<dbReference type="GO" id="GO:0009289">
    <property type="term" value="C:pilus"/>
    <property type="evidence" value="ECO:0007669"/>
    <property type="project" value="InterPro"/>
</dbReference>